<evidence type="ECO:0000256" key="1">
    <source>
        <dbReference type="PIRSR" id="PIRSR610708-1"/>
    </source>
</evidence>
<dbReference type="PANTHER" id="PTHR35134">
    <property type="entry name" value="NUCLEOTIDASE YQFW-RELATED"/>
    <property type="match status" value="1"/>
</dbReference>
<sequence length="306" mass="34583">MSVAGTQHDLEQPVASPVDNASEAFERQVLEQLTDISPSSPVPVIAVDLDDVLSQTNHVVAEWHNEVYGTRMNVSHFYYYYYWKNPFWGTLKQTFDKVKAFYETPKIFEAEPVPGAREGTLSLKEMGFKLIIVTARAPDTADQSWIWVNKHFPGKFSPYEIDCHLKTTFAGVFDSIICTGQFKDVHKTGHKTGHEVVTKLSKAQVCADLNARILIDDSLENALQCATAIPVATRVLLFGDYEWNKRISGAGDASDDMSFDIRLKSHGGKEFWKEETVEIPEGAPLERVKDWSEVVRWVKVHMDTLQ</sequence>
<evidence type="ECO:0008006" key="4">
    <source>
        <dbReference type="Google" id="ProtNLM"/>
    </source>
</evidence>
<feature type="active site" description="Proton donor" evidence="1">
    <location>
        <position position="50"/>
    </location>
</feature>
<dbReference type="PANTHER" id="PTHR35134:SF2">
    <property type="entry name" value="NUCLEOTIDASE YQFW-RELATED"/>
    <property type="match status" value="1"/>
</dbReference>
<dbReference type="InterPro" id="IPR023214">
    <property type="entry name" value="HAD_sf"/>
</dbReference>
<dbReference type="InterPro" id="IPR010708">
    <property type="entry name" value="5'(3')-deoxyribonucleotidase"/>
</dbReference>
<dbReference type="SUPFAM" id="SSF56784">
    <property type="entry name" value="HAD-like"/>
    <property type="match status" value="1"/>
</dbReference>
<organism evidence="2 3">
    <name type="scientific">Armillaria gallica</name>
    <name type="common">Bulbous honey fungus</name>
    <name type="synonym">Armillaria bulbosa</name>
    <dbReference type="NCBI Taxonomy" id="47427"/>
    <lineage>
        <taxon>Eukaryota</taxon>
        <taxon>Fungi</taxon>
        <taxon>Dikarya</taxon>
        <taxon>Basidiomycota</taxon>
        <taxon>Agaricomycotina</taxon>
        <taxon>Agaricomycetes</taxon>
        <taxon>Agaricomycetidae</taxon>
        <taxon>Agaricales</taxon>
        <taxon>Marasmiineae</taxon>
        <taxon>Physalacriaceae</taxon>
        <taxon>Armillaria</taxon>
    </lineage>
</organism>
<proteinExistence type="predicted"/>
<protein>
    <recommendedName>
        <fullName evidence="4">HAD-like protein</fullName>
    </recommendedName>
</protein>
<dbReference type="InterPro" id="IPR036412">
    <property type="entry name" value="HAD-like_sf"/>
</dbReference>
<dbReference type="EMBL" id="KZ293646">
    <property type="protein sequence ID" value="PBL00961.1"/>
    <property type="molecule type" value="Genomic_DNA"/>
</dbReference>
<feature type="active site" description="Nucleophile" evidence="1">
    <location>
        <position position="48"/>
    </location>
</feature>
<accession>A0A2H3E3P9</accession>
<dbReference type="Proteomes" id="UP000217790">
    <property type="component" value="Unassembled WGS sequence"/>
</dbReference>
<evidence type="ECO:0000313" key="3">
    <source>
        <dbReference type="Proteomes" id="UP000217790"/>
    </source>
</evidence>
<dbReference type="InterPro" id="IPR052419">
    <property type="entry name" value="5_3-deoxyribonucleotidase-like"/>
</dbReference>
<dbReference type="AlphaFoldDB" id="A0A2H3E3P9"/>
<name>A0A2H3E3P9_ARMGA</name>
<dbReference type="Gene3D" id="3.40.50.1000">
    <property type="entry name" value="HAD superfamily/HAD-like"/>
    <property type="match status" value="1"/>
</dbReference>
<reference evidence="3" key="1">
    <citation type="journal article" date="2017" name="Nat. Ecol. Evol.">
        <title>Genome expansion and lineage-specific genetic innovations in the forest pathogenic fungi Armillaria.</title>
        <authorList>
            <person name="Sipos G."/>
            <person name="Prasanna A.N."/>
            <person name="Walter M.C."/>
            <person name="O'Connor E."/>
            <person name="Balint B."/>
            <person name="Krizsan K."/>
            <person name="Kiss B."/>
            <person name="Hess J."/>
            <person name="Varga T."/>
            <person name="Slot J."/>
            <person name="Riley R."/>
            <person name="Boka B."/>
            <person name="Rigling D."/>
            <person name="Barry K."/>
            <person name="Lee J."/>
            <person name="Mihaltcheva S."/>
            <person name="LaButti K."/>
            <person name="Lipzen A."/>
            <person name="Waldron R."/>
            <person name="Moloney N.M."/>
            <person name="Sperisen C."/>
            <person name="Kredics L."/>
            <person name="Vagvoelgyi C."/>
            <person name="Patrignani A."/>
            <person name="Fitzpatrick D."/>
            <person name="Nagy I."/>
            <person name="Doyle S."/>
            <person name="Anderson J.B."/>
            <person name="Grigoriev I.V."/>
            <person name="Gueldener U."/>
            <person name="Muensterkoetter M."/>
            <person name="Nagy L.G."/>
        </authorList>
    </citation>
    <scope>NUCLEOTIDE SEQUENCE [LARGE SCALE GENOMIC DNA]</scope>
    <source>
        <strain evidence="3">Ar21-2</strain>
    </source>
</reference>
<dbReference type="GO" id="GO:0008253">
    <property type="term" value="F:5'-nucleotidase activity"/>
    <property type="evidence" value="ECO:0007669"/>
    <property type="project" value="InterPro"/>
</dbReference>
<dbReference type="OrthoDB" id="10248475at2759"/>
<dbReference type="OMA" id="FGDYEWN"/>
<dbReference type="InParanoid" id="A0A2H3E3P9"/>
<keyword evidence="3" id="KW-1185">Reference proteome</keyword>
<dbReference type="GO" id="GO:0009264">
    <property type="term" value="P:deoxyribonucleotide catabolic process"/>
    <property type="evidence" value="ECO:0007669"/>
    <property type="project" value="InterPro"/>
</dbReference>
<dbReference type="STRING" id="47427.A0A2H3E3P9"/>
<evidence type="ECO:0000313" key="2">
    <source>
        <dbReference type="EMBL" id="PBL00961.1"/>
    </source>
</evidence>
<dbReference type="Pfam" id="PF06941">
    <property type="entry name" value="NT5C"/>
    <property type="match status" value="1"/>
</dbReference>
<gene>
    <name evidence="2" type="ORF">ARMGADRAFT_957147</name>
</gene>